<dbReference type="GO" id="GO:0006508">
    <property type="term" value="P:proteolysis"/>
    <property type="evidence" value="ECO:0007669"/>
    <property type="project" value="InterPro"/>
</dbReference>
<comment type="similarity">
    <text evidence="1">Belongs to the peptidase C1 family.</text>
</comment>
<dbReference type="InterPro" id="IPR000668">
    <property type="entry name" value="Peptidase_C1A_C"/>
</dbReference>
<sequence length="160" mass="17712">MIVSFKKLTPSCCGFFIQKYAAVAATINAEPIVGYKGGIFTDDTAPQYSNHIVSIVGWGYDEDENIEYWVIRNSWGVYWGEMGYVRVETGKNILAIEEEIAWATPGIFTINNVPCSEDGSSCGKDVHVYQDPSTDLEAVQRRVDAHKPRKIAVGTIRATA</sequence>
<evidence type="ECO:0000256" key="2">
    <source>
        <dbReference type="ARBA" id="ARBA00023145"/>
    </source>
</evidence>
<proteinExistence type="inferred from homology"/>
<dbReference type="GO" id="GO:0008234">
    <property type="term" value="F:cysteine-type peptidase activity"/>
    <property type="evidence" value="ECO:0007669"/>
    <property type="project" value="InterPro"/>
</dbReference>
<dbReference type="EMBL" id="HBHQ01022521">
    <property type="protein sequence ID" value="CAD9823401.1"/>
    <property type="molecule type" value="Transcribed_RNA"/>
</dbReference>
<dbReference type="Gene3D" id="3.90.70.10">
    <property type="entry name" value="Cysteine proteinases"/>
    <property type="match status" value="1"/>
</dbReference>
<accession>A0A7S2XQT4</accession>
<evidence type="ECO:0000256" key="1">
    <source>
        <dbReference type="ARBA" id="ARBA00008455"/>
    </source>
</evidence>
<feature type="domain" description="Peptidase C1A papain C-terminal" evidence="3">
    <location>
        <begin position="18"/>
        <end position="100"/>
    </location>
</feature>
<dbReference type="SUPFAM" id="SSF54001">
    <property type="entry name" value="Cysteine proteinases"/>
    <property type="match status" value="1"/>
</dbReference>
<dbReference type="InterPro" id="IPR025661">
    <property type="entry name" value="Pept_asp_AS"/>
</dbReference>
<protein>
    <recommendedName>
        <fullName evidence="3">Peptidase C1A papain C-terminal domain-containing protein</fullName>
    </recommendedName>
</protein>
<dbReference type="Pfam" id="PF00112">
    <property type="entry name" value="Peptidase_C1"/>
    <property type="match status" value="1"/>
</dbReference>
<dbReference type="PROSITE" id="PS00640">
    <property type="entry name" value="THIOL_PROTEASE_ASN"/>
    <property type="match status" value="1"/>
</dbReference>
<reference evidence="4" key="1">
    <citation type="submission" date="2021-01" db="EMBL/GenBank/DDBJ databases">
        <authorList>
            <person name="Corre E."/>
            <person name="Pelletier E."/>
            <person name="Niang G."/>
            <person name="Scheremetjew M."/>
            <person name="Finn R."/>
            <person name="Kale V."/>
            <person name="Holt S."/>
            <person name="Cochrane G."/>
            <person name="Meng A."/>
            <person name="Brown T."/>
            <person name="Cohen L."/>
        </authorList>
    </citation>
    <scope>NUCLEOTIDE SEQUENCE</scope>
    <source>
        <strain evidence="4">CCMP2084</strain>
    </source>
</reference>
<dbReference type="PANTHER" id="PTHR12411">
    <property type="entry name" value="CYSTEINE PROTEASE FAMILY C1-RELATED"/>
    <property type="match status" value="1"/>
</dbReference>
<dbReference type="AlphaFoldDB" id="A0A7S2XQT4"/>
<name>A0A7S2XQT4_9STRA</name>
<dbReference type="InterPro" id="IPR013128">
    <property type="entry name" value="Peptidase_C1A"/>
</dbReference>
<evidence type="ECO:0000259" key="3">
    <source>
        <dbReference type="Pfam" id="PF00112"/>
    </source>
</evidence>
<gene>
    <name evidence="4" type="ORF">ASEP1449_LOCUS15235</name>
</gene>
<dbReference type="InterPro" id="IPR038765">
    <property type="entry name" value="Papain-like_cys_pep_sf"/>
</dbReference>
<keyword evidence="2" id="KW-0865">Zymogen</keyword>
<organism evidence="4">
    <name type="scientific">Attheya septentrionalis</name>
    <dbReference type="NCBI Taxonomy" id="420275"/>
    <lineage>
        <taxon>Eukaryota</taxon>
        <taxon>Sar</taxon>
        <taxon>Stramenopiles</taxon>
        <taxon>Ochrophyta</taxon>
        <taxon>Bacillariophyta</taxon>
        <taxon>Coscinodiscophyceae</taxon>
        <taxon>Chaetocerotophycidae</taxon>
        <taxon>Chaetocerotales</taxon>
        <taxon>Attheyaceae</taxon>
        <taxon>Attheya</taxon>
    </lineage>
</organism>
<evidence type="ECO:0000313" key="4">
    <source>
        <dbReference type="EMBL" id="CAD9823401.1"/>
    </source>
</evidence>